<dbReference type="Proteomes" id="UP001161247">
    <property type="component" value="Chromosome 3"/>
</dbReference>
<dbReference type="AlphaFoldDB" id="A0AAV1CUM8"/>
<keyword evidence="1" id="KW-0539">Nucleus</keyword>
<reference evidence="3" key="1">
    <citation type="submission" date="2023-03" db="EMBL/GenBank/DDBJ databases">
        <authorList>
            <person name="Julca I."/>
        </authorList>
    </citation>
    <scope>NUCLEOTIDE SEQUENCE</scope>
</reference>
<protein>
    <submittedName>
        <fullName evidence="3">OLC1v1035031C1</fullName>
    </submittedName>
</protein>
<dbReference type="EMBL" id="OX459120">
    <property type="protein sequence ID" value="CAI9098394.1"/>
    <property type="molecule type" value="Genomic_DNA"/>
</dbReference>
<organism evidence="3 4">
    <name type="scientific">Oldenlandia corymbosa var. corymbosa</name>
    <dbReference type="NCBI Taxonomy" id="529605"/>
    <lineage>
        <taxon>Eukaryota</taxon>
        <taxon>Viridiplantae</taxon>
        <taxon>Streptophyta</taxon>
        <taxon>Embryophyta</taxon>
        <taxon>Tracheophyta</taxon>
        <taxon>Spermatophyta</taxon>
        <taxon>Magnoliopsida</taxon>
        <taxon>eudicotyledons</taxon>
        <taxon>Gunneridae</taxon>
        <taxon>Pentapetalae</taxon>
        <taxon>asterids</taxon>
        <taxon>lamiids</taxon>
        <taxon>Gentianales</taxon>
        <taxon>Rubiaceae</taxon>
        <taxon>Rubioideae</taxon>
        <taxon>Spermacoceae</taxon>
        <taxon>Hedyotis-Oldenlandia complex</taxon>
        <taxon>Oldenlandia</taxon>
    </lineage>
</organism>
<dbReference type="InterPro" id="IPR000949">
    <property type="entry name" value="ELM2_dom"/>
</dbReference>
<name>A0AAV1CUM8_OLDCO</name>
<dbReference type="SMART" id="SM01189">
    <property type="entry name" value="ELM2"/>
    <property type="match status" value="1"/>
</dbReference>
<dbReference type="PANTHER" id="PTHR46872">
    <property type="entry name" value="DNA BINDING PROTEIN"/>
    <property type="match status" value="1"/>
</dbReference>
<sequence>MVGVRQDTVEKRYDKDYLCKFDPKSIFGKYSYAQKVAQLKELALDPCNSKFSNAKIQPLWNQTLWMRKAMSTVSIDTTQRKRKLQQLLKEIPGSSSRISHASFASCLLNSIGSATNFGKTLDFDLSSSNNAVTFEENIPDKLVYSRHLSRNHKDVIYLVDGEESLYRSNNERLGKTTSKQDVPSINVLGISHPYDSQVDDSSKKKHLQLRRQSNRLSRFLGDDPQRKVIPIGDRFQADIPECTGPKNGCDDQSSKWLGTQIWPMEGRKGNSARTIGQGKTESCSCFSRGSVDCVQVTLLRKDYSYYVTLVLLFFV</sequence>
<evidence type="ECO:0000256" key="1">
    <source>
        <dbReference type="ARBA" id="ARBA00023242"/>
    </source>
</evidence>
<keyword evidence="4" id="KW-1185">Reference proteome</keyword>
<proteinExistence type="predicted"/>
<evidence type="ECO:0000259" key="2">
    <source>
        <dbReference type="SMART" id="SM01189"/>
    </source>
</evidence>
<evidence type="ECO:0000313" key="3">
    <source>
        <dbReference type="EMBL" id="CAI9098394.1"/>
    </source>
</evidence>
<dbReference type="PANTHER" id="PTHR46872:SF10">
    <property type="entry name" value="MYB-LIKE DOMAIN-CONTAINING PROTEIN"/>
    <property type="match status" value="1"/>
</dbReference>
<evidence type="ECO:0000313" key="4">
    <source>
        <dbReference type="Proteomes" id="UP001161247"/>
    </source>
</evidence>
<accession>A0AAV1CUM8</accession>
<feature type="domain" description="ELM2" evidence="2">
    <location>
        <begin position="229"/>
        <end position="276"/>
    </location>
</feature>
<gene>
    <name evidence="3" type="ORF">OLC1_LOCUS8614</name>
</gene>